<evidence type="ECO:0000256" key="2">
    <source>
        <dbReference type="PIRSR" id="PIRSR006156-1"/>
    </source>
</evidence>
<evidence type="ECO:0000256" key="1">
    <source>
        <dbReference type="ARBA" id="ARBA00022649"/>
    </source>
</evidence>
<evidence type="ECO:0000313" key="6">
    <source>
        <dbReference type="Proteomes" id="UP000254107"/>
    </source>
</evidence>
<dbReference type="AlphaFoldDB" id="A0A1V4H202"/>
<organism evidence="3 5">
    <name type="scientific">Moraxella lacunata</name>
    <dbReference type="NCBI Taxonomy" id="477"/>
    <lineage>
        <taxon>Bacteria</taxon>
        <taxon>Pseudomonadati</taxon>
        <taxon>Pseudomonadota</taxon>
        <taxon>Gammaproteobacteria</taxon>
        <taxon>Moraxellales</taxon>
        <taxon>Moraxellaceae</taxon>
        <taxon>Moraxella</taxon>
    </lineage>
</organism>
<dbReference type="GeneID" id="302270143"/>
<dbReference type="Pfam" id="PF15738">
    <property type="entry name" value="YafQ_toxin"/>
    <property type="match status" value="1"/>
</dbReference>
<keyword evidence="1" id="KW-1277">Toxin-antitoxin system</keyword>
<dbReference type="EMBL" id="UGQC01000001">
    <property type="protein sequence ID" value="STZ00177.1"/>
    <property type="molecule type" value="Genomic_DNA"/>
</dbReference>
<dbReference type="Proteomes" id="UP000254107">
    <property type="component" value="Unassembled WGS sequence"/>
</dbReference>
<reference evidence="5" key="1">
    <citation type="submission" date="2017-03" db="EMBL/GenBank/DDBJ databases">
        <title>Draft genome sequence of Moraxella equi CCUG 4950T type strain.</title>
        <authorList>
            <person name="Salva-Serra F."/>
            <person name="Engstrom-Jakobsson H."/>
            <person name="Thorell K."/>
            <person name="Jaen-Luchoro D."/>
            <person name="Gonzales-Siles L."/>
            <person name="Karlsson R."/>
            <person name="Yazdan S."/>
            <person name="Boulund F."/>
            <person name="Johnning A."/>
            <person name="Engstrand L."/>
            <person name="Kristiansson E."/>
            <person name="Moore E."/>
        </authorList>
    </citation>
    <scope>NUCLEOTIDE SEQUENCE [LARGE SCALE GENOMIC DNA]</scope>
    <source>
        <strain evidence="5">CCUG 4441</strain>
    </source>
</reference>
<dbReference type="EMBL" id="MXAN01000009">
    <property type="protein sequence ID" value="OPH38897.1"/>
    <property type="molecule type" value="Genomic_DNA"/>
</dbReference>
<reference evidence="3" key="2">
    <citation type="submission" date="2017-03" db="EMBL/GenBank/DDBJ databases">
        <authorList>
            <person name="Afonso C.L."/>
            <person name="Miller P.J."/>
            <person name="Scott M.A."/>
            <person name="Spackman E."/>
            <person name="Goraichik I."/>
            <person name="Dimitrov K.M."/>
            <person name="Suarez D.L."/>
            <person name="Swayne D.E."/>
        </authorList>
    </citation>
    <scope>NUCLEOTIDE SEQUENCE</scope>
    <source>
        <strain evidence="3">CCUG 4441</strain>
    </source>
</reference>
<dbReference type="PANTHER" id="PTHR40588:SF1">
    <property type="entry name" value="MRNA INTERFERASE TOXIN YAFQ"/>
    <property type="match status" value="1"/>
</dbReference>
<keyword evidence="6" id="KW-1185">Reference proteome</keyword>
<dbReference type="PIRSF" id="PIRSF006156">
    <property type="entry name" value="YafQ"/>
    <property type="match status" value="1"/>
</dbReference>
<dbReference type="InterPro" id="IPR007712">
    <property type="entry name" value="RelE/ParE_toxin"/>
</dbReference>
<dbReference type="InterPro" id="IPR004386">
    <property type="entry name" value="Toxin_YafQ-like"/>
</dbReference>
<dbReference type="NCBIfam" id="TIGR02385">
    <property type="entry name" value="RelE_StbE"/>
    <property type="match status" value="1"/>
</dbReference>
<dbReference type="Proteomes" id="UP000191025">
    <property type="component" value="Unassembled WGS sequence"/>
</dbReference>
<gene>
    <name evidence="4" type="primary">yafQ_3</name>
    <name evidence="3" type="ORF">B5J94_01795</name>
    <name evidence="4" type="ORF">NCTC7911_01562</name>
</gene>
<evidence type="ECO:0000313" key="3">
    <source>
        <dbReference type="EMBL" id="OPH38897.1"/>
    </source>
</evidence>
<dbReference type="GO" id="GO:0006415">
    <property type="term" value="P:translational termination"/>
    <property type="evidence" value="ECO:0007669"/>
    <property type="project" value="TreeGrafter"/>
</dbReference>
<dbReference type="SUPFAM" id="SSF143011">
    <property type="entry name" value="RelE-like"/>
    <property type="match status" value="1"/>
</dbReference>
<dbReference type="PANTHER" id="PTHR40588">
    <property type="entry name" value="MRNA INTERFERASE TOXIN YAFQ"/>
    <property type="match status" value="1"/>
</dbReference>
<dbReference type="Gene3D" id="3.30.2310.20">
    <property type="entry name" value="RelE-like"/>
    <property type="match status" value="1"/>
</dbReference>
<reference evidence="4 6" key="3">
    <citation type="submission" date="2018-06" db="EMBL/GenBank/DDBJ databases">
        <authorList>
            <consortium name="Pathogen Informatics"/>
            <person name="Doyle S."/>
        </authorList>
    </citation>
    <scope>NUCLEOTIDE SEQUENCE [LARGE SCALE GENOMIC DNA]</scope>
    <source>
        <strain evidence="4 6">NCTC7911</strain>
    </source>
</reference>
<dbReference type="InterPro" id="IPR035093">
    <property type="entry name" value="RelE/ParE_toxin_dom_sf"/>
</dbReference>
<dbReference type="GO" id="GO:0006402">
    <property type="term" value="P:mRNA catabolic process"/>
    <property type="evidence" value="ECO:0007669"/>
    <property type="project" value="TreeGrafter"/>
</dbReference>
<feature type="active site" description="Proton donor" evidence="2">
    <location>
        <position position="80"/>
    </location>
</feature>
<name>A0A1V4H202_MORLA</name>
<keyword evidence="4" id="KW-0378">Hydrolase</keyword>
<dbReference type="NCBIfam" id="TIGR00053">
    <property type="entry name" value="YafQ family addiction module toxin"/>
    <property type="match status" value="1"/>
</dbReference>
<dbReference type="GO" id="GO:0004521">
    <property type="term" value="F:RNA endonuclease activity"/>
    <property type="evidence" value="ECO:0007669"/>
    <property type="project" value="TreeGrafter"/>
</dbReference>
<dbReference type="RefSeq" id="WP_062498492.1">
    <property type="nucleotide sequence ID" value="NZ_MXAN01000009.1"/>
</dbReference>
<protein>
    <submittedName>
        <fullName evidence="3">Addiction module toxin RelE</fullName>
    </submittedName>
    <submittedName>
        <fullName evidence="4">mRNA interferase YafQ</fullName>
        <ecNumber evidence="4">3.1.-.-</ecNumber>
    </submittedName>
</protein>
<dbReference type="GO" id="GO:0016787">
    <property type="term" value="F:hydrolase activity"/>
    <property type="evidence" value="ECO:0007669"/>
    <property type="project" value="UniProtKB-KW"/>
</dbReference>
<accession>A0A1V4H202</accession>
<dbReference type="EC" id="3.1.-.-" evidence="4"/>
<sequence>MLSVKTSKDFDRDLRKQKLTAELLEVLSCLYRGEPLPAKYKDHALHGDKKGWRDCHVQNDLVLIYKIEDDILYLARLNTHSEVFG</sequence>
<proteinExistence type="predicted"/>
<evidence type="ECO:0000313" key="4">
    <source>
        <dbReference type="EMBL" id="STZ00177.1"/>
    </source>
</evidence>
<evidence type="ECO:0000313" key="5">
    <source>
        <dbReference type="Proteomes" id="UP000191025"/>
    </source>
</evidence>